<dbReference type="AlphaFoldDB" id="A0A8G2BUA4"/>
<keyword evidence="6" id="KW-1185">Reference proteome</keyword>
<organism evidence="5 6">
    <name type="scientific">Parabacteroides chinchillae</name>
    <dbReference type="NCBI Taxonomy" id="871327"/>
    <lineage>
        <taxon>Bacteria</taxon>
        <taxon>Pseudomonadati</taxon>
        <taxon>Bacteroidota</taxon>
        <taxon>Bacteroidia</taxon>
        <taxon>Bacteroidales</taxon>
        <taxon>Tannerellaceae</taxon>
        <taxon>Parabacteroides</taxon>
    </lineage>
</organism>
<protein>
    <submittedName>
        <fullName evidence="5">Transglutaminase-like superfamily protein</fullName>
    </submittedName>
</protein>
<evidence type="ECO:0000259" key="2">
    <source>
        <dbReference type="Pfam" id="PF01841"/>
    </source>
</evidence>
<feature type="signal peptide" evidence="1">
    <location>
        <begin position="1"/>
        <end position="23"/>
    </location>
</feature>
<dbReference type="Gene3D" id="2.60.120.1130">
    <property type="match status" value="1"/>
</dbReference>
<dbReference type="InterPro" id="IPR002931">
    <property type="entry name" value="Transglutaminase-like"/>
</dbReference>
<dbReference type="InterPro" id="IPR024618">
    <property type="entry name" value="DUF3857"/>
</dbReference>
<dbReference type="RefSeq" id="WP_103982402.1">
    <property type="nucleotide sequence ID" value="NZ_FNVS01000002.1"/>
</dbReference>
<feature type="domain" description="DUF3857" evidence="3">
    <location>
        <begin position="41"/>
        <end position="207"/>
    </location>
</feature>
<name>A0A8G2BUA4_9BACT</name>
<comment type="caution">
    <text evidence="5">The sequence shown here is derived from an EMBL/GenBank/DDBJ whole genome shotgun (WGS) entry which is preliminary data.</text>
</comment>
<evidence type="ECO:0000259" key="4">
    <source>
        <dbReference type="Pfam" id="PF12970"/>
    </source>
</evidence>
<evidence type="ECO:0000313" key="5">
    <source>
        <dbReference type="EMBL" id="SEF53113.1"/>
    </source>
</evidence>
<dbReference type="InterPro" id="IPR038765">
    <property type="entry name" value="Papain-like_cys_pep_sf"/>
</dbReference>
<accession>A0A8G2BUA4</accession>
<evidence type="ECO:0000256" key="1">
    <source>
        <dbReference type="SAM" id="SignalP"/>
    </source>
</evidence>
<dbReference type="SUPFAM" id="SSF54001">
    <property type="entry name" value="Cysteine proteinases"/>
    <property type="match status" value="1"/>
</dbReference>
<dbReference type="Gene3D" id="3.10.620.30">
    <property type="match status" value="1"/>
</dbReference>
<keyword evidence="1" id="KW-0732">Signal</keyword>
<dbReference type="Pfam" id="PF12969">
    <property type="entry name" value="DUF3857"/>
    <property type="match status" value="1"/>
</dbReference>
<dbReference type="InterPro" id="IPR024544">
    <property type="entry name" value="DUF3858"/>
</dbReference>
<dbReference type="Gene3D" id="2.60.40.3140">
    <property type="match status" value="1"/>
</dbReference>
<feature type="chain" id="PRO_5034841010" evidence="1">
    <location>
        <begin position="24"/>
        <end position="533"/>
    </location>
</feature>
<feature type="domain" description="Transglutaminase-like" evidence="2">
    <location>
        <begin position="252"/>
        <end position="334"/>
    </location>
</feature>
<dbReference type="Pfam" id="PF12970">
    <property type="entry name" value="DUF3858"/>
    <property type="match status" value="1"/>
</dbReference>
<feature type="domain" description="DUF3858" evidence="4">
    <location>
        <begin position="415"/>
        <end position="530"/>
    </location>
</feature>
<reference evidence="5 6" key="1">
    <citation type="submission" date="2016-10" db="EMBL/GenBank/DDBJ databases">
        <authorList>
            <person name="Varghese N."/>
            <person name="Submissions S."/>
        </authorList>
    </citation>
    <scope>NUCLEOTIDE SEQUENCE [LARGE SCALE GENOMIC DNA]</scope>
    <source>
        <strain evidence="5 6">DSM 29073</strain>
    </source>
</reference>
<proteinExistence type="predicted"/>
<dbReference type="Proteomes" id="UP000236725">
    <property type="component" value="Unassembled WGS sequence"/>
</dbReference>
<dbReference type="Pfam" id="PF01841">
    <property type="entry name" value="Transglut_core"/>
    <property type="match status" value="1"/>
</dbReference>
<sequence>MNKINKISVLLFCLLFTSISAFAASEAEYKKVGKTYKLNSDGSQEYRYAMELTLYTHTAMNGTYGESFILYNPQYQELQIHSSYTVQKDGSIVETPPNAFVEVLPRFAADAPAYNNLKEMVVVHTGLELGATIYLDYSIISKPGFYPALDIEELLSATSPVKEYSLTIIVPHNTTLTYHLYDSSAKAIETSSNGQKTVNWTLHNVPASSREAFLPENNDGTPRLIATTYTSQSEALGYMKQCFNNSMNYESKAFAQYITENATNDKEKIEITQRHVVENIDLCPIPLDYTGFTIRNADDVLRSAYGTATEKTQLLCSMLNAAGIKSEIVAFYPANIDANIAGIRSIKKFMVKATSNSEDLYLSAFNMEPINVKARGILDNIFTLDGKQIQVNTQPLIIKENKEINIDASMAKGGFIIYTLPVLLKGIDTWNISSLPSKRTGLFEIPSLLQEEITYAINNAEGLTLKTPVGQTVVSKPYGKVTQTITSKDSTIEVIRTIELNKQQFTPAEYSDLRVLLNEWTDPNNRLLLFSEK</sequence>
<dbReference type="EMBL" id="FNVS01000002">
    <property type="protein sequence ID" value="SEF53113.1"/>
    <property type="molecule type" value="Genomic_DNA"/>
</dbReference>
<evidence type="ECO:0000259" key="3">
    <source>
        <dbReference type="Pfam" id="PF12969"/>
    </source>
</evidence>
<evidence type="ECO:0000313" key="6">
    <source>
        <dbReference type="Proteomes" id="UP000236725"/>
    </source>
</evidence>
<gene>
    <name evidence="5" type="ORF">SAMN05444001_102111</name>
</gene>